<keyword evidence="3 9" id="KW-0808">Transferase</keyword>
<dbReference type="Pfam" id="PF00953">
    <property type="entry name" value="Glycos_transf_4"/>
    <property type="match status" value="1"/>
</dbReference>
<keyword evidence="7" id="KW-0460">Magnesium</keyword>
<dbReference type="GO" id="GO:0005886">
    <property type="term" value="C:plasma membrane"/>
    <property type="evidence" value="ECO:0007669"/>
    <property type="project" value="UniProtKB-SubCell"/>
</dbReference>
<keyword evidence="7" id="KW-0479">Metal-binding</keyword>
<evidence type="ECO:0000313" key="9">
    <source>
        <dbReference type="EMBL" id="RKW71851.1"/>
    </source>
</evidence>
<evidence type="ECO:0000313" key="10">
    <source>
        <dbReference type="Proteomes" id="UP000273119"/>
    </source>
</evidence>
<accession>A0A496PMT7</accession>
<evidence type="ECO:0000256" key="4">
    <source>
        <dbReference type="ARBA" id="ARBA00022692"/>
    </source>
</evidence>
<feature type="transmembrane region" description="Helical" evidence="8">
    <location>
        <begin position="260"/>
        <end position="282"/>
    </location>
</feature>
<dbReference type="GO" id="GO:0009103">
    <property type="term" value="P:lipopolysaccharide biosynthetic process"/>
    <property type="evidence" value="ECO:0007669"/>
    <property type="project" value="TreeGrafter"/>
</dbReference>
<dbReference type="GO" id="GO:0071555">
    <property type="term" value="P:cell wall organization"/>
    <property type="evidence" value="ECO:0007669"/>
    <property type="project" value="TreeGrafter"/>
</dbReference>
<evidence type="ECO:0000256" key="7">
    <source>
        <dbReference type="PIRSR" id="PIRSR600715-1"/>
    </source>
</evidence>
<dbReference type="PANTHER" id="PTHR22926">
    <property type="entry name" value="PHOSPHO-N-ACETYLMURAMOYL-PENTAPEPTIDE-TRANSFERASE"/>
    <property type="match status" value="1"/>
</dbReference>
<comment type="subcellular location">
    <subcellularLocation>
        <location evidence="1">Cell membrane</location>
        <topology evidence="1">Multi-pass membrane protein</topology>
    </subcellularLocation>
</comment>
<dbReference type="GO" id="GO:0046872">
    <property type="term" value="F:metal ion binding"/>
    <property type="evidence" value="ECO:0007669"/>
    <property type="project" value="UniProtKB-KW"/>
</dbReference>
<dbReference type="GO" id="GO:0044038">
    <property type="term" value="P:cell wall macromolecule biosynthetic process"/>
    <property type="evidence" value="ECO:0007669"/>
    <property type="project" value="TreeGrafter"/>
</dbReference>
<evidence type="ECO:0000256" key="3">
    <source>
        <dbReference type="ARBA" id="ARBA00022679"/>
    </source>
</evidence>
<dbReference type="CDD" id="cd06853">
    <property type="entry name" value="GT_WecA_like"/>
    <property type="match status" value="1"/>
</dbReference>
<evidence type="ECO:0000256" key="5">
    <source>
        <dbReference type="ARBA" id="ARBA00022989"/>
    </source>
</evidence>
<dbReference type="RefSeq" id="WP_121484113.1">
    <property type="nucleotide sequence ID" value="NZ_QQXL01000001.1"/>
</dbReference>
<keyword evidence="6 8" id="KW-0472">Membrane</keyword>
<keyword evidence="2" id="KW-1003">Cell membrane</keyword>
<feature type="transmembrane region" description="Helical" evidence="8">
    <location>
        <begin position="312"/>
        <end position="334"/>
    </location>
</feature>
<sequence>MRVYLLIVAVAFVVSASLTPLVRSIGARTMADIPLRARDMHAEHIPKLGGVAMIAGLLAALGVASQSPFLAGVFTRPDLLMGLVLACLLILVLGVADDLFDLRWYFKLAGQVGAALIMAVSGVRLEVLPVGWWHVAEPGWQIALSVFLMVLTMNAINFVDGLDGLAAGIAAIGSGAFFVYCYALARDVNQYDHSNLGALLMAMLFGASLGFLVHNFNPAKIFMGETGAMVIGLIMAVAAIAVTTDVQALDRFRFRNVPAYMPILLPIAVIILPLLDLVLSIVRRTARGKSPFSADRGHLHHKLVDGGYTHRGAVLLLYLWSSLIAFGTVALSWVDLAILLPIWGALLLGAALLTLSPWIRRRLSQRSLAKARRLDIERDGRL</sequence>
<feature type="transmembrane region" description="Helical" evidence="8">
    <location>
        <begin position="79"/>
        <end position="100"/>
    </location>
</feature>
<gene>
    <name evidence="9" type="ORF">DWQ67_03210</name>
</gene>
<evidence type="ECO:0000256" key="6">
    <source>
        <dbReference type="ARBA" id="ARBA00023136"/>
    </source>
</evidence>
<keyword evidence="10" id="KW-1185">Reference proteome</keyword>
<evidence type="ECO:0000256" key="1">
    <source>
        <dbReference type="ARBA" id="ARBA00004651"/>
    </source>
</evidence>
<dbReference type="AlphaFoldDB" id="A0A496PMT7"/>
<proteinExistence type="predicted"/>
<feature type="transmembrane region" description="Helical" evidence="8">
    <location>
        <begin position="197"/>
        <end position="216"/>
    </location>
</feature>
<name>A0A496PMT7_9MICC</name>
<feature type="transmembrane region" description="Helical" evidence="8">
    <location>
        <begin position="139"/>
        <end position="158"/>
    </location>
</feature>
<comment type="cofactor">
    <cofactor evidence="7">
        <name>Mg(2+)</name>
        <dbReference type="ChEBI" id="CHEBI:18420"/>
    </cofactor>
</comment>
<keyword evidence="5 8" id="KW-1133">Transmembrane helix</keyword>
<feature type="transmembrane region" description="Helical" evidence="8">
    <location>
        <begin position="340"/>
        <end position="359"/>
    </location>
</feature>
<dbReference type="InterPro" id="IPR000715">
    <property type="entry name" value="Glycosyl_transferase_4"/>
</dbReference>
<feature type="transmembrane region" description="Helical" evidence="8">
    <location>
        <begin position="6"/>
        <end position="27"/>
    </location>
</feature>
<feature type="transmembrane region" description="Helical" evidence="8">
    <location>
        <begin position="165"/>
        <end position="185"/>
    </location>
</feature>
<organism evidence="9 10">
    <name type="scientific">Galactobacter caseinivorans</name>
    <dbReference type="NCBI Taxonomy" id="2676123"/>
    <lineage>
        <taxon>Bacteria</taxon>
        <taxon>Bacillati</taxon>
        <taxon>Actinomycetota</taxon>
        <taxon>Actinomycetes</taxon>
        <taxon>Micrococcales</taxon>
        <taxon>Micrococcaceae</taxon>
        <taxon>Galactobacter</taxon>
    </lineage>
</organism>
<reference evidence="9 10" key="1">
    <citation type="submission" date="2018-07" db="EMBL/GenBank/DDBJ databases">
        <title>Arthrobacter sp. nov., isolated from raw cow's milk with high bacterial count.</title>
        <authorList>
            <person name="Hahne J."/>
            <person name="Isele D."/>
            <person name="Lipski A."/>
        </authorList>
    </citation>
    <scope>NUCLEOTIDE SEQUENCE [LARGE SCALE GENOMIC DNA]</scope>
    <source>
        <strain evidence="9 10">JZ R-183</strain>
    </source>
</reference>
<protein>
    <submittedName>
        <fullName evidence="9">Undecaprenyl/decaprenyl-phosphate alpha-N-acetylglucosaminyl 1-phosphate transferase</fullName>
    </submittedName>
</protein>
<evidence type="ECO:0000256" key="8">
    <source>
        <dbReference type="SAM" id="Phobius"/>
    </source>
</evidence>
<feature type="transmembrane region" description="Helical" evidence="8">
    <location>
        <begin position="48"/>
        <end position="67"/>
    </location>
</feature>
<feature type="binding site" evidence="7">
    <location>
        <position position="157"/>
    </location>
    <ligand>
        <name>Mg(2+)</name>
        <dbReference type="ChEBI" id="CHEBI:18420"/>
    </ligand>
</feature>
<dbReference type="GO" id="GO:0016780">
    <property type="term" value="F:phosphotransferase activity, for other substituted phosphate groups"/>
    <property type="evidence" value="ECO:0007669"/>
    <property type="project" value="InterPro"/>
</dbReference>
<keyword evidence="4 8" id="KW-0812">Transmembrane</keyword>
<dbReference type="EMBL" id="QQXL01000001">
    <property type="protein sequence ID" value="RKW71851.1"/>
    <property type="molecule type" value="Genomic_DNA"/>
</dbReference>
<feature type="transmembrane region" description="Helical" evidence="8">
    <location>
        <begin position="112"/>
        <end position="133"/>
    </location>
</feature>
<dbReference type="Proteomes" id="UP000273119">
    <property type="component" value="Unassembled WGS sequence"/>
</dbReference>
<comment type="caution">
    <text evidence="9">The sequence shown here is derived from an EMBL/GenBank/DDBJ whole genome shotgun (WGS) entry which is preliminary data.</text>
</comment>
<feature type="transmembrane region" description="Helical" evidence="8">
    <location>
        <begin position="228"/>
        <end position="248"/>
    </location>
</feature>
<dbReference type="PANTHER" id="PTHR22926:SF3">
    <property type="entry name" value="UNDECAPRENYL-PHOSPHATE ALPHA-N-ACETYLGLUCOSAMINYL 1-PHOSPHATE TRANSFERASE"/>
    <property type="match status" value="1"/>
</dbReference>
<evidence type="ECO:0000256" key="2">
    <source>
        <dbReference type="ARBA" id="ARBA00022475"/>
    </source>
</evidence>